<dbReference type="EMBL" id="BAOP01000018">
    <property type="protein sequence ID" value="GAC80503.1"/>
    <property type="molecule type" value="Genomic_DNA"/>
</dbReference>
<keyword evidence="1" id="KW-0560">Oxidoreductase</keyword>
<dbReference type="Gene3D" id="2.30.110.10">
    <property type="entry name" value="Electron Transport, Fmn-binding Protein, Chain A"/>
    <property type="match status" value="1"/>
</dbReference>
<sequence length="126" mass="13864">MSETVGAIAESTYVMLTTYRKNGTAVPTPLWAARDGDDLVMWTVGDSWKVKRLRRDNRVLVQTCDARGKKTSGPEVAGIGEVIDDSSRAADLIVKKYGILGRLTVWGSRIRRGADATVEIRVRDVV</sequence>
<dbReference type="GO" id="GO:0005829">
    <property type="term" value="C:cytosol"/>
    <property type="evidence" value="ECO:0007669"/>
    <property type="project" value="TreeGrafter"/>
</dbReference>
<dbReference type="Proteomes" id="UP000035009">
    <property type="component" value="Unassembled WGS sequence"/>
</dbReference>
<protein>
    <recommendedName>
        <fullName evidence="2">Pyridoxamine 5'-phosphate oxidase N-terminal domain-containing protein</fullName>
    </recommendedName>
</protein>
<evidence type="ECO:0000313" key="3">
    <source>
        <dbReference type="EMBL" id="GAC80503.1"/>
    </source>
</evidence>
<dbReference type="Pfam" id="PF01243">
    <property type="entry name" value="PNPOx_N"/>
    <property type="match status" value="1"/>
</dbReference>
<dbReference type="InterPro" id="IPR019965">
    <property type="entry name" value="PPOX_F420-dep_Rv2061_put"/>
</dbReference>
<accession>M3VBM1</accession>
<name>M3VBM1_GORML</name>
<dbReference type="NCBIfam" id="TIGR03666">
    <property type="entry name" value="Rv2061_F420"/>
    <property type="match status" value="1"/>
</dbReference>
<dbReference type="PANTHER" id="PTHR35176:SF11">
    <property type="entry name" value="PYRIDOXAMINE 5'-PHOSPHATE OXIDASE FAMILY PROTEIN"/>
    <property type="match status" value="1"/>
</dbReference>
<evidence type="ECO:0000259" key="2">
    <source>
        <dbReference type="Pfam" id="PF01243"/>
    </source>
</evidence>
<organism evidence="3 4">
    <name type="scientific">Gordonia malaquae NBRC 108250</name>
    <dbReference type="NCBI Taxonomy" id="1223542"/>
    <lineage>
        <taxon>Bacteria</taxon>
        <taxon>Bacillati</taxon>
        <taxon>Actinomycetota</taxon>
        <taxon>Actinomycetes</taxon>
        <taxon>Mycobacteriales</taxon>
        <taxon>Gordoniaceae</taxon>
        <taxon>Gordonia</taxon>
    </lineage>
</organism>
<dbReference type="InterPro" id="IPR012349">
    <property type="entry name" value="Split_barrel_FMN-bd"/>
</dbReference>
<dbReference type="AlphaFoldDB" id="M3VBM1"/>
<gene>
    <name evidence="3" type="ORF">GM1_018_00660</name>
</gene>
<dbReference type="OrthoDB" id="5738083at2"/>
<dbReference type="GO" id="GO:0016627">
    <property type="term" value="F:oxidoreductase activity, acting on the CH-CH group of donors"/>
    <property type="evidence" value="ECO:0007669"/>
    <property type="project" value="TreeGrafter"/>
</dbReference>
<dbReference type="PANTHER" id="PTHR35176">
    <property type="entry name" value="HEME OXYGENASE HI_0854-RELATED"/>
    <property type="match status" value="1"/>
</dbReference>
<dbReference type="InterPro" id="IPR011576">
    <property type="entry name" value="Pyridox_Oxase_N"/>
</dbReference>
<dbReference type="SUPFAM" id="SSF50475">
    <property type="entry name" value="FMN-binding split barrel"/>
    <property type="match status" value="1"/>
</dbReference>
<dbReference type="GO" id="GO:0070967">
    <property type="term" value="F:coenzyme F420 binding"/>
    <property type="evidence" value="ECO:0007669"/>
    <property type="project" value="TreeGrafter"/>
</dbReference>
<evidence type="ECO:0000313" key="4">
    <source>
        <dbReference type="Proteomes" id="UP000035009"/>
    </source>
</evidence>
<proteinExistence type="predicted"/>
<evidence type="ECO:0000256" key="1">
    <source>
        <dbReference type="ARBA" id="ARBA00023002"/>
    </source>
</evidence>
<dbReference type="InterPro" id="IPR052019">
    <property type="entry name" value="F420H2_bilvrd_red/Heme_oxyg"/>
</dbReference>
<dbReference type="STRING" id="410332.SAMN04488550_3977"/>
<comment type="caution">
    <text evidence="3">The sequence shown here is derived from an EMBL/GenBank/DDBJ whole genome shotgun (WGS) entry which is preliminary data.</text>
</comment>
<reference evidence="3 4" key="1">
    <citation type="submission" date="2013-02" db="EMBL/GenBank/DDBJ databases">
        <title>Whole genome shotgun sequence of Gordonia malaquae NBRC 108250.</title>
        <authorList>
            <person name="Yoshida I."/>
            <person name="Hosoyama A."/>
            <person name="Tsuchikane K."/>
            <person name="Ando Y."/>
            <person name="Baba S."/>
            <person name="Ohji S."/>
            <person name="Hamada M."/>
            <person name="Tamura T."/>
            <person name="Yamazoe A."/>
            <person name="Yamazaki S."/>
            <person name="Fujita N."/>
        </authorList>
    </citation>
    <scope>NUCLEOTIDE SEQUENCE [LARGE SCALE GENOMIC DNA]</scope>
    <source>
        <strain evidence="3 4">NBRC 108250</strain>
    </source>
</reference>
<dbReference type="eggNOG" id="COG3871">
    <property type="taxonomic scope" value="Bacteria"/>
</dbReference>
<keyword evidence="4" id="KW-1185">Reference proteome</keyword>
<dbReference type="RefSeq" id="WP_008379572.1">
    <property type="nucleotide sequence ID" value="NZ_BAOP01000018.1"/>
</dbReference>
<feature type="domain" description="Pyridoxamine 5'-phosphate oxidase N-terminal" evidence="2">
    <location>
        <begin position="6"/>
        <end position="98"/>
    </location>
</feature>